<dbReference type="OrthoDB" id="9813151at2"/>
<evidence type="ECO:0000313" key="6">
    <source>
        <dbReference type="Proteomes" id="UP000266693"/>
    </source>
</evidence>
<keyword evidence="3" id="KW-0597">Phosphoprotein</keyword>
<comment type="caution">
    <text evidence="5">The sequence shown here is derived from an EMBL/GenBank/DDBJ whole genome shotgun (WGS) entry which is preliminary data.</text>
</comment>
<evidence type="ECO:0000256" key="2">
    <source>
        <dbReference type="ARBA" id="ARBA00012438"/>
    </source>
</evidence>
<keyword evidence="5" id="KW-0808">Transferase</keyword>
<accession>A0A396RJS6</accession>
<dbReference type="RefSeq" id="WP_118865335.1">
    <property type="nucleotide sequence ID" value="NZ_QWLV01000013.1"/>
</dbReference>
<dbReference type="EC" id="2.7.13.3" evidence="2"/>
<evidence type="ECO:0000256" key="1">
    <source>
        <dbReference type="ARBA" id="ARBA00000085"/>
    </source>
</evidence>
<organism evidence="5 6">
    <name type="scientific">Sphingomonas gilva</name>
    <dbReference type="NCBI Taxonomy" id="2305907"/>
    <lineage>
        <taxon>Bacteria</taxon>
        <taxon>Pseudomonadati</taxon>
        <taxon>Pseudomonadota</taxon>
        <taxon>Alphaproteobacteria</taxon>
        <taxon>Sphingomonadales</taxon>
        <taxon>Sphingomonadaceae</taxon>
        <taxon>Sphingomonas</taxon>
    </lineage>
</organism>
<feature type="domain" description="Signal transduction histidine kinase dimerisation/phosphoacceptor" evidence="4">
    <location>
        <begin position="310"/>
        <end position="374"/>
    </location>
</feature>
<gene>
    <name evidence="5" type="ORF">D1610_16695</name>
</gene>
<evidence type="ECO:0000259" key="4">
    <source>
        <dbReference type="SMART" id="SM00388"/>
    </source>
</evidence>
<dbReference type="InterPro" id="IPR036097">
    <property type="entry name" value="HisK_dim/P_sf"/>
</dbReference>
<dbReference type="SUPFAM" id="SSF47384">
    <property type="entry name" value="Homodimeric domain of signal transducing histidine kinase"/>
    <property type="match status" value="1"/>
</dbReference>
<dbReference type="InterPro" id="IPR003661">
    <property type="entry name" value="HisK_dim/P_dom"/>
</dbReference>
<dbReference type="EMBL" id="QWLV01000013">
    <property type="protein sequence ID" value="RHW16249.1"/>
    <property type="molecule type" value="Genomic_DNA"/>
</dbReference>
<keyword evidence="6" id="KW-1185">Reference proteome</keyword>
<sequence length="523" mass="54800">MPAPDIIADIAPYRVDDRVRTAILGLSGDATARETAWRQMIDLLCQPSLAAADADMLVDAVMRVHASIPVDGRREAARVAAFGAPPPALVVLLANDRPVVAADLLATVRLGKEAWGEVLPQLSPVARGILRARRDLDPDVAVALASFGPVDFVLPGSTVAEAGDAGLTRIADLVARIEAFRQTRQPPTPPVTVEPLAEFRFETDAAGVVRWVDAADRAALIGVGLTEPAEGAGPGVDAGAMAAIRRRSAFRDCRLTVASDTPAGGDWRISAAPVFDDATGRLAGYRGVARRPTPHQRAEAMAAPSLAPDSLRQLVHELRTPLNAIGGFAELIERQLMGPVAAPYRAIAGEIGGNASRLMGAIDDLDAAARIDGRSLDLVAESVALDRIVGDALARYRPFVAERGALLIESIDAPVSVEADPRAVERMVGRLLGAVLPIAEAGEALHLALAMQDGWARLTLDRPAAFDADHGDDDSALLLGFDFSIRLVGGLAHAMGGRLAVEGPRLTLSLPAAATRSAEDGRG</sequence>
<dbReference type="GO" id="GO:0000155">
    <property type="term" value="F:phosphorelay sensor kinase activity"/>
    <property type="evidence" value="ECO:0007669"/>
    <property type="project" value="InterPro"/>
</dbReference>
<protein>
    <recommendedName>
        <fullName evidence="2">histidine kinase</fullName>
        <ecNumber evidence="2">2.7.13.3</ecNumber>
    </recommendedName>
</protein>
<dbReference type="Pfam" id="PF00512">
    <property type="entry name" value="HisKA"/>
    <property type="match status" value="1"/>
</dbReference>
<dbReference type="PANTHER" id="PTHR43547">
    <property type="entry name" value="TWO-COMPONENT HISTIDINE KINASE"/>
    <property type="match status" value="1"/>
</dbReference>
<dbReference type="SMART" id="SM00388">
    <property type="entry name" value="HisKA"/>
    <property type="match status" value="1"/>
</dbReference>
<dbReference type="Proteomes" id="UP000266693">
    <property type="component" value="Unassembled WGS sequence"/>
</dbReference>
<dbReference type="PANTHER" id="PTHR43547:SF2">
    <property type="entry name" value="HYBRID SIGNAL TRANSDUCTION HISTIDINE KINASE C"/>
    <property type="match status" value="1"/>
</dbReference>
<proteinExistence type="predicted"/>
<name>A0A396RJS6_9SPHN</name>
<keyword evidence="5" id="KW-0418">Kinase</keyword>
<evidence type="ECO:0000256" key="3">
    <source>
        <dbReference type="ARBA" id="ARBA00022553"/>
    </source>
</evidence>
<reference evidence="5 6" key="1">
    <citation type="submission" date="2018-08" db="EMBL/GenBank/DDBJ databases">
        <title>The multiple taxonomic identification of Sphingomonas gilva.</title>
        <authorList>
            <person name="Zhu D."/>
            <person name="Zheng S."/>
        </authorList>
    </citation>
    <scope>NUCLEOTIDE SEQUENCE [LARGE SCALE GENOMIC DNA]</scope>
    <source>
        <strain evidence="5 6">ZDH117</strain>
    </source>
</reference>
<dbReference type="Gene3D" id="1.10.287.130">
    <property type="match status" value="1"/>
</dbReference>
<evidence type="ECO:0000313" key="5">
    <source>
        <dbReference type="EMBL" id="RHW16249.1"/>
    </source>
</evidence>
<dbReference type="AlphaFoldDB" id="A0A396RJS6"/>
<dbReference type="CDD" id="cd00082">
    <property type="entry name" value="HisKA"/>
    <property type="match status" value="1"/>
</dbReference>
<comment type="catalytic activity">
    <reaction evidence="1">
        <text>ATP + protein L-histidine = ADP + protein N-phospho-L-histidine.</text>
        <dbReference type="EC" id="2.7.13.3"/>
    </reaction>
</comment>